<gene>
    <name evidence="1" type="ORF">PR048_003749</name>
</gene>
<sequence length="151" mass="16932">MKCFVRTESVSKAEVLWCLQTVMGHTSLRNAANSASVFQVMFPDSAVARGMQMKSKISSFVVGFDESLNKIAQKQQMDVSLRFWNKETNQVGSRYITSVFLKHTTANDLLTGLKAGLDKLNLACILQLPMDDPNVNLKLQEGSCKRLKTRR</sequence>
<evidence type="ECO:0000313" key="2">
    <source>
        <dbReference type="Proteomes" id="UP001159363"/>
    </source>
</evidence>
<keyword evidence="2" id="KW-1185">Reference proteome</keyword>
<proteinExistence type="predicted"/>
<organism evidence="1 2">
    <name type="scientific">Dryococelus australis</name>
    <dbReference type="NCBI Taxonomy" id="614101"/>
    <lineage>
        <taxon>Eukaryota</taxon>
        <taxon>Metazoa</taxon>
        <taxon>Ecdysozoa</taxon>
        <taxon>Arthropoda</taxon>
        <taxon>Hexapoda</taxon>
        <taxon>Insecta</taxon>
        <taxon>Pterygota</taxon>
        <taxon>Neoptera</taxon>
        <taxon>Polyneoptera</taxon>
        <taxon>Phasmatodea</taxon>
        <taxon>Verophasmatodea</taxon>
        <taxon>Anareolatae</taxon>
        <taxon>Phasmatidae</taxon>
        <taxon>Eurycanthinae</taxon>
        <taxon>Dryococelus</taxon>
    </lineage>
</organism>
<comment type="caution">
    <text evidence="1">The sequence shown here is derived from an EMBL/GenBank/DDBJ whole genome shotgun (WGS) entry which is preliminary data.</text>
</comment>
<name>A0ABQ9IQ29_9NEOP</name>
<evidence type="ECO:0000313" key="1">
    <source>
        <dbReference type="EMBL" id="KAJ8898389.1"/>
    </source>
</evidence>
<dbReference type="PANTHER" id="PTHR37162:SF11">
    <property type="match status" value="1"/>
</dbReference>
<accession>A0ABQ9IQ29</accession>
<protein>
    <submittedName>
        <fullName evidence="1">Uncharacterized protein</fullName>
    </submittedName>
</protein>
<reference evidence="1 2" key="1">
    <citation type="submission" date="2023-02" db="EMBL/GenBank/DDBJ databases">
        <title>LHISI_Scaffold_Assembly.</title>
        <authorList>
            <person name="Stuart O.P."/>
            <person name="Cleave R."/>
            <person name="Magrath M.J.L."/>
            <person name="Mikheyev A.S."/>
        </authorList>
    </citation>
    <scope>NUCLEOTIDE SEQUENCE [LARGE SCALE GENOMIC DNA]</scope>
    <source>
        <strain evidence="1">Daus_M_001</strain>
        <tissue evidence="1">Leg muscle</tissue>
    </source>
</reference>
<dbReference type="EMBL" id="JARBHB010000001">
    <property type="protein sequence ID" value="KAJ8898389.1"/>
    <property type="molecule type" value="Genomic_DNA"/>
</dbReference>
<dbReference type="PANTHER" id="PTHR37162">
    <property type="entry name" value="HAT FAMILY DIMERISATION DOMAINCONTAINING PROTEIN-RELATED"/>
    <property type="match status" value="1"/>
</dbReference>
<dbReference type="Proteomes" id="UP001159363">
    <property type="component" value="Chromosome 1"/>
</dbReference>